<dbReference type="EMBL" id="KQ458793">
    <property type="protein sequence ID" value="KPJ04950.1"/>
    <property type="molecule type" value="Genomic_DNA"/>
</dbReference>
<dbReference type="AlphaFoldDB" id="A0A194QJ42"/>
<keyword evidence="2" id="KW-1185">Reference proteome</keyword>
<protein>
    <submittedName>
        <fullName evidence="1">Uncharacterized protein</fullName>
    </submittedName>
</protein>
<dbReference type="Proteomes" id="UP000053268">
    <property type="component" value="Unassembled WGS sequence"/>
</dbReference>
<proteinExistence type="predicted"/>
<sequence length="57" mass="6319">MRPLPSGGYRLADTRGDALVTFSHAYCERVASLFGVFSRAGCEVERGHERSPQLHKV</sequence>
<name>A0A194QJ42_PAPXU</name>
<accession>A0A194QJ42</accession>
<evidence type="ECO:0000313" key="1">
    <source>
        <dbReference type="EMBL" id="KPJ04950.1"/>
    </source>
</evidence>
<evidence type="ECO:0000313" key="2">
    <source>
        <dbReference type="Proteomes" id="UP000053268"/>
    </source>
</evidence>
<organism evidence="1 2">
    <name type="scientific">Papilio xuthus</name>
    <name type="common">Asian swallowtail butterfly</name>
    <dbReference type="NCBI Taxonomy" id="66420"/>
    <lineage>
        <taxon>Eukaryota</taxon>
        <taxon>Metazoa</taxon>
        <taxon>Ecdysozoa</taxon>
        <taxon>Arthropoda</taxon>
        <taxon>Hexapoda</taxon>
        <taxon>Insecta</taxon>
        <taxon>Pterygota</taxon>
        <taxon>Neoptera</taxon>
        <taxon>Endopterygota</taxon>
        <taxon>Lepidoptera</taxon>
        <taxon>Glossata</taxon>
        <taxon>Ditrysia</taxon>
        <taxon>Papilionoidea</taxon>
        <taxon>Papilionidae</taxon>
        <taxon>Papilioninae</taxon>
        <taxon>Papilio</taxon>
    </lineage>
</organism>
<reference evidence="1 2" key="1">
    <citation type="journal article" date="2015" name="Nat. Commun.">
        <title>Outbred genome sequencing and CRISPR/Cas9 gene editing in butterflies.</title>
        <authorList>
            <person name="Li X."/>
            <person name="Fan D."/>
            <person name="Zhang W."/>
            <person name="Liu G."/>
            <person name="Zhang L."/>
            <person name="Zhao L."/>
            <person name="Fang X."/>
            <person name="Chen L."/>
            <person name="Dong Y."/>
            <person name="Chen Y."/>
            <person name="Ding Y."/>
            <person name="Zhao R."/>
            <person name="Feng M."/>
            <person name="Zhu Y."/>
            <person name="Feng Y."/>
            <person name="Jiang X."/>
            <person name="Zhu D."/>
            <person name="Xiang H."/>
            <person name="Feng X."/>
            <person name="Li S."/>
            <person name="Wang J."/>
            <person name="Zhang G."/>
            <person name="Kronforst M.R."/>
            <person name="Wang W."/>
        </authorList>
    </citation>
    <scope>NUCLEOTIDE SEQUENCE [LARGE SCALE GENOMIC DNA]</scope>
    <source>
        <strain evidence="1">Ya'a_city_454_Px</strain>
        <tissue evidence="1">Whole body</tissue>
    </source>
</reference>
<gene>
    <name evidence="1" type="ORF">RR46_04066</name>
</gene>